<organism evidence="9 10">
    <name type="scientific">Mesorhizobium liriopis</name>
    <dbReference type="NCBI Taxonomy" id="2953882"/>
    <lineage>
        <taxon>Bacteria</taxon>
        <taxon>Pseudomonadati</taxon>
        <taxon>Pseudomonadota</taxon>
        <taxon>Alphaproteobacteria</taxon>
        <taxon>Hyphomicrobiales</taxon>
        <taxon>Phyllobacteriaceae</taxon>
        <taxon>Mesorhizobium</taxon>
    </lineage>
</organism>
<evidence type="ECO:0000256" key="5">
    <source>
        <dbReference type="ARBA" id="ARBA00022734"/>
    </source>
</evidence>
<keyword evidence="7" id="KW-1133">Transmembrane helix</keyword>
<evidence type="ECO:0000256" key="7">
    <source>
        <dbReference type="SAM" id="Phobius"/>
    </source>
</evidence>
<reference evidence="9 10" key="1">
    <citation type="submission" date="2022-06" db="EMBL/GenBank/DDBJ databases">
        <title>Mesorhizobium sp. strain RP14 Genome sequencing and assembly.</title>
        <authorList>
            <person name="Kim I."/>
        </authorList>
    </citation>
    <scope>NUCLEOTIDE SEQUENCE [LARGE SCALE GENOMIC DNA]</scope>
    <source>
        <strain evidence="10">RP14(2022)</strain>
    </source>
</reference>
<comment type="caution">
    <text evidence="9">The sequence shown here is derived from an EMBL/GenBank/DDBJ whole genome shotgun (WGS) entry which is preliminary data.</text>
</comment>
<evidence type="ECO:0000313" key="9">
    <source>
        <dbReference type="EMBL" id="MCO6050665.1"/>
    </source>
</evidence>
<sequence>MRKLSSSLFAVGLAFATALTGVMPSQAAPRASTPTPTVVAGDAGLVQEVQWDRRDARRYREMRRAERRFDRRADRYERRRDGYYRGYRGYRDRRAGYRYHNGYWFPAAAFLAGALATGAIVDANRNRASAGNSHVEWCYNRYRSYRASDNTFQPNSGPRRQCVSPY</sequence>
<comment type="subcellular location">
    <subcellularLocation>
        <location evidence="1">Membrane</location>
        <topology evidence="1">Single-pass membrane protein</topology>
    </subcellularLocation>
</comment>
<keyword evidence="10" id="KW-1185">Reference proteome</keyword>
<proteinExistence type="inferred from homology"/>
<dbReference type="Proteomes" id="UP001205906">
    <property type="component" value="Unassembled WGS sequence"/>
</dbReference>
<comment type="similarity">
    <text evidence="2">Belongs to the BA14k family.</text>
</comment>
<name>A0ABT1C767_9HYPH</name>
<keyword evidence="7" id="KW-0472">Membrane</keyword>
<gene>
    <name evidence="9" type="ORF">NGM99_12825</name>
</gene>
<keyword evidence="8" id="KW-0732">Signal</keyword>
<evidence type="ECO:0000256" key="4">
    <source>
        <dbReference type="ARBA" id="ARBA00022475"/>
    </source>
</evidence>
<feature type="chain" id="PRO_5045645381" description="Lectin-like protein BA14k" evidence="8">
    <location>
        <begin position="28"/>
        <end position="166"/>
    </location>
</feature>
<feature type="signal peptide" evidence="8">
    <location>
        <begin position="1"/>
        <end position="27"/>
    </location>
</feature>
<keyword evidence="5" id="KW-0430">Lectin</keyword>
<evidence type="ECO:0000256" key="2">
    <source>
        <dbReference type="ARBA" id="ARBA00010270"/>
    </source>
</evidence>
<comment type="function">
    <text evidence="6">Has immunoglobulin-binding and hemagglutination properties, and can bind to mannose. Essential for virulence. May be involved in LPS biosynthesis or polysaccharide transport.</text>
</comment>
<dbReference type="RefSeq" id="WP_252819504.1">
    <property type="nucleotide sequence ID" value="NZ_JAMXQS010000006.1"/>
</dbReference>
<dbReference type="InterPro" id="IPR012413">
    <property type="entry name" value="BA14K"/>
</dbReference>
<evidence type="ECO:0000256" key="1">
    <source>
        <dbReference type="ARBA" id="ARBA00004167"/>
    </source>
</evidence>
<evidence type="ECO:0000256" key="6">
    <source>
        <dbReference type="ARBA" id="ARBA00025321"/>
    </source>
</evidence>
<evidence type="ECO:0000256" key="8">
    <source>
        <dbReference type="SAM" id="SignalP"/>
    </source>
</evidence>
<accession>A0ABT1C767</accession>
<dbReference type="EMBL" id="JAMXQS010000006">
    <property type="protein sequence ID" value="MCO6050665.1"/>
    <property type="molecule type" value="Genomic_DNA"/>
</dbReference>
<dbReference type="Pfam" id="PF07886">
    <property type="entry name" value="BA14K"/>
    <property type="match status" value="1"/>
</dbReference>
<protein>
    <recommendedName>
        <fullName evidence="3">Lectin-like protein BA14k</fullName>
    </recommendedName>
</protein>
<keyword evidence="4" id="KW-1003">Cell membrane</keyword>
<feature type="transmembrane region" description="Helical" evidence="7">
    <location>
        <begin position="103"/>
        <end position="121"/>
    </location>
</feature>
<keyword evidence="7" id="KW-0812">Transmembrane</keyword>
<evidence type="ECO:0000256" key="3">
    <source>
        <dbReference type="ARBA" id="ARBA00020552"/>
    </source>
</evidence>
<evidence type="ECO:0000313" key="10">
    <source>
        <dbReference type="Proteomes" id="UP001205906"/>
    </source>
</evidence>